<organism evidence="2 3">
    <name type="scientific">Cohnella lubricantis</name>
    <dbReference type="NCBI Taxonomy" id="2163172"/>
    <lineage>
        <taxon>Bacteria</taxon>
        <taxon>Bacillati</taxon>
        <taxon>Bacillota</taxon>
        <taxon>Bacilli</taxon>
        <taxon>Bacillales</taxon>
        <taxon>Paenibacillaceae</taxon>
        <taxon>Cohnella</taxon>
    </lineage>
</organism>
<proteinExistence type="predicted"/>
<dbReference type="EMBL" id="JACJVN010000060">
    <property type="protein sequence ID" value="MBB6678775.1"/>
    <property type="molecule type" value="Genomic_DNA"/>
</dbReference>
<dbReference type="PANTHER" id="PTHR22572">
    <property type="entry name" value="SUGAR-1-PHOSPHATE GUANYL TRANSFERASE"/>
    <property type="match status" value="1"/>
</dbReference>
<feature type="domain" description="Nucleotidyl transferase" evidence="1">
    <location>
        <begin position="3"/>
        <end position="227"/>
    </location>
</feature>
<dbReference type="RefSeq" id="WP_185180041.1">
    <property type="nucleotide sequence ID" value="NZ_JACJVN010000060.1"/>
</dbReference>
<evidence type="ECO:0000313" key="3">
    <source>
        <dbReference type="Proteomes" id="UP000574133"/>
    </source>
</evidence>
<name>A0A841TFB7_9BACL</name>
<comment type="caution">
    <text evidence="2">The sequence shown here is derived from an EMBL/GenBank/DDBJ whole genome shotgun (WGS) entry which is preliminary data.</text>
</comment>
<dbReference type="GO" id="GO:0016740">
    <property type="term" value="F:transferase activity"/>
    <property type="evidence" value="ECO:0007669"/>
    <property type="project" value="UniProtKB-KW"/>
</dbReference>
<gene>
    <name evidence="2" type="ORF">H4Q31_15905</name>
</gene>
<sequence length="230" mass="26149">MEAVILAGGFGTRLREAVADVPKPMAPIRGVPFLTYLFEYLIRNHVSRVVLCTGYKHEAISAYFKDSYKSLALHYSIEEEPLGTGGAIKKGLTEIHGDQVLILNGDTYFEVKDLHGMLSFHQDNKASLTIAAKQMCDFDRYGTLLLSEDNRIEGFKEKQHMQRGYINGGVYIINKNELADVSIPERFSFETDYLQACYNKKRFVAYKSEGYFIDIGIPSDYYRAEKELVL</sequence>
<keyword evidence="3" id="KW-1185">Reference proteome</keyword>
<dbReference type="Pfam" id="PF00483">
    <property type="entry name" value="NTP_transferase"/>
    <property type="match status" value="1"/>
</dbReference>
<evidence type="ECO:0000313" key="2">
    <source>
        <dbReference type="EMBL" id="MBB6678775.1"/>
    </source>
</evidence>
<dbReference type="Gene3D" id="3.90.550.10">
    <property type="entry name" value="Spore Coat Polysaccharide Biosynthesis Protein SpsA, Chain A"/>
    <property type="match status" value="1"/>
</dbReference>
<dbReference type="InterPro" id="IPR005835">
    <property type="entry name" value="NTP_transferase_dom"/>
</dbReference>
<protein>
    <submittedName>
        <fullName evidence="2">NTP transferase domain-containing protein</fullName>
    </submittedName>
</protein>
<evidence type="ECO:0000259" key="1">
    <source>
        <dbReference type="Pfam" id="PF00483"/>
    </source>
</evidence>
<accession>A0A841TFB7</accession>
<dbReference type="AlphaFoldDB" id="A0A841TFB7"/>
<dbReference type="SUPFAM" id="SSF53448">
    <property type="entry name" value="Nucleotide-diphospho-sugar transferases"/>
    <property type="match status" value="1"/>
</dbReference>
<dbReference type="InterPro" id="IPR029044">
    <property type="entry name" value="Nucleotide-diphossugar_trans"/>
</dbReference>
<dbReference type="InterPro" id="IPR050486">
    <property type="entry name" value="Mannose-1P_guanyltransferase"/>
</dbReference>
<dbReference type="CDD" id="cd06915">
    <property type="entry name" value="NTP_transferase_WcbM_like"/>
    <property type="match status" value="1"/>
</dbReference>
<dbReference type="Proteomes" id="UP000574133">
    <property type="component" value="Unassembled WGS sequence"/>
</dbReference>
<keyword evidence="2" id="KW-0808">Transferase</keyword>
<reference evidence="2 3" key="1">
    <citation type="submission" date="2020-08" db="EMBL/GenBank/DDBJ databases">
        <title>Cohnella phylogeny.</title>
        <authorList>
            <person name="Dunlap C."/>
        </authorList>
    </citation>
    <scope>NUCLEOTIDE SEQUENCE [LARGE SCALE GENOMIC DNA]</scope>
    <source>
        <strain evidence="2 3">DSM 103658</strain>
    </source>
</reference>